<proteinExistence type="predicted"/>
<reference evidence="2 3" key="1">
    <citation type="journal article" date="2023" name="Life. Sci Alliance">
        <title>Evolutionary insights into 3D genome organization and epigenetic landscape of Vigna mungo.</title>
        <authorList>
            <person name="Junaid A."/>
            <person name="Singh B."/>
            <person name="Bhatia S."/>
        </authorList>
    </citation>
    <scope>NUCLEOTIDE SEQUENCE [LARGE SCALE GENOMIC DNA]</scope>
    <source>
        <strain evidence="2">Urdbean</strain>
    </source>
</reference>
<accession>A0AAQ3P5I6</accession>
<dbReference type="Proteomes" id="UP001374535">
    <property type="component" value="Chromosome 2"/>
</dbReference>
<dbReference type="AlphaFoldDB" id="A0AAQ3P5I6"/>
<dbReference type="EMBL" id="CP144699">
    <property type="protein sequence ID" value="WVZ21007.1"/>
    <property type="molecule type" value="Genomic_DNA"/>
</dbReference>
<evidence type="ECO:0000313" key="3">
    <source>
        <dbReference type="Proteomes" id="UP001374535"/>
    </source>
</evidence>
<name>A0AAQ3P5I6_VIGMU</name>
<feature type="region of interest" description="Disordered" evidence="1">
    <location>
        <begin position="70"/>
        <end position="111"/>
    </location>
</feature>
<organism evidence="2 3">
    <name type="scientific">Vigna mungo</name>
    <name type="common">Black gram</name>
    <name type="synonym">Phaseolus mungo</name>
    <dbReference type="NCBI Taxonomy" id="3915"/>
    <lineage>
        <taxon>Eukaryota</taxon>
        <taxon>Viridiplantae</taxon>
        <taxon>Streptophyta</taxon>
        <taxon>Embryophyta</taxon>
        <taxon>Tracheophyta</taxon>
        <taxon>Spermatophyta</taxon>
        <taxon>Magnoliopsida</taxon>
        <taxon>eudicotyledons</taxon>
        <taxon>Gunneridae</taxon>
        <taxon>Pentapetalae</taxon>
        <taxon>rosids</taxon>
        <taxon>fabids</taxon>
        <taxon>Fabales</taxon>
        <taxon>Fabaceae</taxon>
        <taxon>Papilionoideae</taxon>
        <taxon>50 kb inversion clade</taxon>
        <taxon>NPAAA clade</taxon>
        <taxon>indigoferoid/millettioid clade</taxon>
        <taxon>Phaseoleae</taxon>
        <taxon>Vigna</taxon>
    </lineage>
</organism>
<evidence type="ECO:0000313" key="2">
    <source>
        <dbReference type="EMBL" id="WVZ21007.1"/>
    </source>
</evidence>
<gene>
    <name evidence="2" type="ORF">V8G54_008329</name>
</gene>
<feature type="compositionally biased region" description="Acidic residues" evidence="1">
    <location>
        <begin position="93"/>
        <end position="105"/>
    </location>
</feature>
<sequence>MGLQHTLDGWLFKNEVAEEDEEAGQSSYIPYRARSEFKRISLREIRSLKIMCQGTNNDVTEMKKYLIIQNRKAEEDDEEDSGQEGSTPVESATTEEEESEDDDVAEYSNSDMLLRPYLKKNKKKI</sequence>
<keyword evidence="3" id="KW-1185">Reference proteome</keyword>
<evidence type="ECO:0000256" key="1">
    <source>
        <dbReference type="SAM" id="MobiDB-lite"/>
    </source>
</evidence>
<protein>
    <submittedName>
        <fullName evidence="2">Uncharacterized protein</fullName>
    </submittedName>
</protein>